<dbReference type="OrthoDB" id="3210158at2"/>
<dbReference type="EMBL" id="SNYN01000001">
    <property type="protein sequence ID" value="TDQ55148.1"/>
    <property type="molecule type" value="Genomic_DNA"/>
</dbReference>
<evidence type="ECO:0000313" key="1">
    <source>
        <dbReference type="EMBL" id="TDQ55148.1"/>
    </source>
</evidence>
<dbReference type="AlphaFoldDB" id="A0A4R6V8Q3"/>
<organism evidence="1 2">
    <name type="scientific">Actinorugispora endophytica</name>
    <dbReference type="NCBI Taxonomy" id="1605990"/>
    <lineage>
        <taxon>Bacteria</taxon>
        <taxon>Bacillati</taxon>
        <taxon>Actinomycetota</taxon>
        <taxon>Actinomycetes</taxon>
        <taxon>Streptosporangiales</taxon>
        <taxon>Nocardiopsidaceae</taxon>
        <taxon>Actinorugispora</taxon>
    </lineage>
</organism>
<evidence type="ECO:0000313" key="2">
    <source>
        <dbReference type="Proteomes" id="UP000295281"/>
    </source>
</evidence>
<proteinExistence type="predicted"/>
<name>A0A4R6V8Q3_9ACTN</name>
<protein>
    <submittedName>
        <fullName evidence="1">DUF3027 family protein</fullName>
    </submittedName>
</protein>
<dbReference type="Proteomes" id="UP000295281">
    <property type="component" value="Unassembled WGS sequence"/>
</dbReference>
<comment type="caution">
    <text evidence="1">The sequence shown here is derived from an EMBL/GenBank/DDBJ whole genome shotgun (WGS) entry which is preliminary data.</text>
</comment>
<dbReference type="Pfam" id="PF11228">
    <property type="entry name" value="DUF3027"/>
    <property type="match status" value="1"/>
</dbReference>
<reference evidence="1 2" key="1">
    <citation type="submission" date="2019-03" db="EMBL/GenBank/DDBJ databases">
        <title>Genomic Encyclopedia of Type Strains, Phase IV (KMG-IV): sequencing the most valuable type-strain genomes for metagenomic binning, comparative biology and taxonomic classification.</title>
        <authorList>
            <person name="Goeker M."/>
        </authorList>
    </citation>
    <scope>NUCLEOTIDE SEQUENCE [LARGE SCALE GENOMIC DNA]</scope>
    <source>
        <strain evidence="1 2">DSM 46770</strain>
    </source>
</reference>
<keyword evidence="2" id="KW-1185">Reference proteome</keyword>
<dbReference type="InterPro" id="IPR021391">
    <property type="entry name" value="DUF3027"/>
</dbReference>
<gene>
    <name evidence="1" type="ORF">EV190_101471</name>
</gene>
<accession>A0A4R6V8Q3</accession>
<sequence length="288" mass="30788">MVKLVPVISENGEVSRTRRSPVPDQACIEAQGQARAAAAEIGRPEWVGEHIGAQVEGDRVVTHLFACLDPAYPGWHYAVTVVRAARAKYVTVNESVLLPGAEALLAPEWLPWKERLRPGDLGVGDLLPSSADDERLMPGYSQAAEDETAEDGYDKQMVWELGLGRARVLSETGREAAAERWYTGTSGPDSPIANAAPAKCATCGFMTPLAGEFRQMFGVCANEYAPDDGRVVSLDHGCGAHSEAELPAGGPEPLTPVVDEMGYDNIVFDDTTELELVASGTPAESKQP</sequence>